<dbReference type="InterPro" id="IPR012675">
    <property type="entry name" value="Beta-grasp_dom_sf"/>
</dbReference>
<dbReference type="Pfam" id="PF03473">
    <property type="entry name" value="MOSC"/>
    <property type="match status" value="1"/>
</dbReference>
<dbReference type="GO" id="GO:0030170">
    <property type="term" value="F:pyridoxal phosphate binding"/>
    <property type="evidence" value="ECO:0007669"/>
    <property type="project" value="InterPro"/>
</dbReference>
<dbReference type="Pfam" id="PF03476">
    <property type="entry name" value="MOSC_N"/>
    <property type="match status" value="1"/>
</dbReference>
<dbReference type="GO" id="GO:0003824">
    <property type="term" value="F:catalytic activity"/>
    <property type="evidence" value="ECO:0007669"/>
    <property type="project" value="InterPro"/>
</dbReference>
<feature type="domain" description="MOSC" evidence="2">
    <location>
        <begin position="120"/>
        <end position="263"/>
    </location>
</feature>
<dbReference type="EMBL" id="PJZH01000001">
    <property type="protein sequence ID" value="PLR40306.1"/>
    <property type="molecule type" value="Genomic_DNA"/>
</dbReference>
<name>A0A2N5ECS2_9GAMM</name>
<dbReference type="OrthoDB" id="581532at2"/>
<gene>
    <name evidence="3" type="ORF">CYR32_00760</name>
</gene>
<dbReference type="Gene3D" id="3.10.20.30">
    <property type="match status" value="1"/>
</dbReference>
<accession>A0A2N5ECS2</accession>
<dbReference type="GO" id="GO:0030151">
    <property type="term" value="F:molybdenum ion binding"/>
    <property type="evidence" value="ECO:0007669"/>
    <property type="project" value="InterPro"/>
</dbReference>
<dbReference type="InterPro" id="IPR005302">
    <property type="entry name" value="MoCF_Sase_C"/>
</dbReference>
<dbReference type="InterPro" id="IPR011037">
    <property type="entry name" value="Pyrv_Knase-like_insert_dom_sf"/>
</dbReference>
<evidence type="ECO:0000259" key="2">
    <source>
        <dbReference type="PROSITE" id="PS51340"/>
    </source>
</evidence>
<reference evidence="3 4" key="1">
    <citation type="submission" date="2017-12" db="EMBL/GenBank/DDBJ databases">
        <title>Characterization of six clinical isolates of Enterochimera gen. nov., a novel genus of the Yersiniaciae family and the three species Enterochimera arupensis sp. nov., Enterochimera coloradensis sp. nov, and Enterochimera californica sp. nov.</title>
        <authorList>
            <person name="Rossi A."/>
            <person name="Fisher M."/>
        </authorList>
    </citation>
    <scope>NUCLEOTIDE SEQUENCE [LARGE SCALE GENOMIC DNA]</scope>
    <source>
        <strain evidence="4">2016-Iso4</strain>
    </source>
</reference>
<sequence>MITLSKLFIHPVKSMRGLQLSQLLAERAGPAFDRAFMVTAPDGTFITARQLPQMVQFTPALLPDGLFIAAPDGDSAVIRYDEFSATESPTEVWGNQFTARIAPEAINRWLSGYLSRDVQLRWLGPTLSRRVKGHPDTPLTFADGYPFLLVNEASLEELRRRCPAGIKLEQFRPNLVVTGAGAFAEDSWAEVRVGSVVFEAVKPCSRCVLTTVSTERGVKHPGGEPLKTLQTFRTAPNGDVDFGMNLIARNSGIIRAGDEVEVLATCTPRTYGTGKVSAPLAPPAPAAPSAQAVAITYQGQRFTGNKKEVLLDQLEQQGFRIPYSCRAGLCGSCRLTLEGGKVAPLVQDALGDDGTLLSCSCIPLEDVTLS</sequence>
<dbReference type="PANTHER" id="PTHR14237">
    <property type="entry name" value="MOLYBDOPTERIN COFACTOR SULFURASE MOSC"/>
    <property type="match status" value="1"/>
</dbReference>
<dbReference type="SUPFAM" id="SSF141673">
    <property type="entry name" value="MOSC N-terminal domain-like"/>
    <property type="match status" value="1"/>
</dbReference>
<dbReference type="PROSITE" id="PS00197">
    <property type="entry name" value="2FE2S_FER_1"/>
    <property type="match status" value="1"/>
</dbReference>
<keyword evidence="4" id="KW-1185">Reference proteome</keyword>
<evidence type="ECO:0000259" key="1">
    <source>
        <dbReference type="PROSITE" id="PS51085"/>
    </source>
</evidence>
<proteinExistence type="predicted"/>
<dbReference type="RefSeq" id="WP_101821576.1">
    <property type="nucleotide sequence ID" value="NZ_PJZH01000001.1"/>
</dbReference>
<dbReference type="InterPro" id="IPR036010">
    <property type="entry name" value="2Fe-2S_ferredoxin-like_sf"/>
</dbReference>
<dbReference type="Proteomes" id="UP000234503">
    <property type="component" value="Unassembled WGS sequence"/>
</dbReference>
<dbReference type="AlphaFoldDB" id="A0A2N5ECS2"/>
<dbReference type="Pfam" id="PF00111">
    <property type="entry name" value="Fer2"/>
    <property type="match status" value="1"/>
</dbReference>
<feature type="domain" description="2Fe-2S ferredoxin-type" evidence="1">
    <location>
        <begin position="291"/>
        <end position="370"/>
    </location>
</feature>
<organism evidence="3 4">
    <name type="scientific">Chimaeribacter coloradensis</name>
    <dbReference type="NCBI Taxonomy" id="2060068"/>
    <lineage>
        <taxon>Bacteria</taxon>
        <taxon>Pseudomonadati</taxon>
        <taxon>Pseudomonadota</taxon>
        <taxon>Gammaproteobacteria</taxon>
        <taxon>Enterobacterales</taxon>
        <taxon>Yersiniaceae</taxon>
        <taxon>Chimaeribacter</taxon>
    </lineage>
</organism>
<comment type="caution">
    <text evidence="3">The sequence shown here is derived from an EMBL/GenBank/DDBJ whole genome shotgun (WGS) entry which is preliminary data.</text>
</comment>
<dbReference type="InterPro" id="IPR005303">
    <property type="entry name" value="MOCOS_middle"/>
</dbReference>
<dbReference type="CDD" id="cd00207">
    <property type="entry name" value="fer2"/>
    <property type="match status" value="1"/>
</dbReference>
<dbReference type="SUPFAM" id="SSF54292">
    <property type="entry name" value="2Fe-2S ferredoxin-like"/>
    <property type="match status" value="1"/>
</dbReference>
<dbReference type="PROSITE" id="PS51085">
    <property type="entry name" value="2FE2S_FER_2"/>
    <property type="match status" value="1"/>
</dbReference>
<evidence type="ECO:0000313" key="4">
    <source>
        <dbReference type="Proteomes" id="UP000234503"/>
    </source>
</evidence>
<dbReference type="InterPro" id="IPR001041">
    <property type="entry name" value="2Fe-2S_ferredoxin-type"/>
</dbReference>
<evidence type="ECO:0000313" key="3">
    <source>
        <dbReference type="EMBL" id="PLR40306.1"/>
    </source>
</evidence>
<evidence type="ECO:0008006" key="5">
    <source>
        <dbReference type="Google" id="ProtNLM"/>
    </source>
</evidence>
<dbReference type="SUPFAM" id="SSF50800">
    <property type="entry name" value="PK beta-barrel domain-like"/>
    <property type="match status" value="1"/>
</dbReference>
<dbReference type="InterPro" id="IPR006058">
    <property type="entry name" value="2Fe2S_fd_BS"/>
</dbReference>
<protein>
    <recommendedName>
        <fullName evidence="5">MOSC domain-containing protein</fullName>
    </recommendedName>
</protein>
<dbReference type="PROSITE" id="PS51340">
    <property type="entry name" value="MOSC"/>
    <property type="match status" value="1"/>
</dbReference>
<dbReference type="PANTHER" id="PTHR14237:SF19">
    <property type="entry name" value="MITOCHONDRIAL AMIDOXIME REDUCING COMPONENT 1"/>
    <property type="match status" value="1"/>
</dbReference>
<dbReference type="GO" id="GO:0051537">
    <property type="term" value="F:2 iron, 2 sulfur cluster binding"/>
    <property type="evidence" value="ECO:0007669"/>
    <property type="project" value="InterPro"/>
</dbReference>